<feature type="coiled-coil region" evidence="1">
    <location>
        <begin position="1059"/>
        <end position="1231"/>
    </location>
</feature>
<dbReference type="PANTHER" id="PTHR23159:SF31">
    <property type="entry name" value="CENTROSOME-ASSOCIATED PROTEIN CEP250 ISOFORM X1"/>
    <property type="match status" value="1"/>
</dbReference>
<feature type="compositionally biased region" description="Basic and acidic residues" evidence="2">
    <location>
        <begin position="2125"/>
        <end position="2134"/>
    </location>
</feature>
<protein>
    <submittedName>
        <fullName evidence="4">Myosin-7</fullName>
    </submittedName>
</protein>
<proteinExistence type="predicted"/>
<reference evidence="4" key="2">
    <citation type="journal article" date="2015" name="Gigascience">
        <title>Reconstructing a comprehensive transcriptome assembly of a white-pupal translocated strain of the pest fruit fly Bactrocera cucurbitae.</title>
        <authorList>
            <person name="Sim S.B."/>
            <person name="Calla B."/>
            <person name="Hall B."/>
            <person name="DeRego T."/>
            <person name="Geib S.M."/>
        </authorList>
    </citation>
    <scope>NUCLEOTIDE SEQUENCE</scope>
</reference>
<evidence type="ECO:0000256" key="3">
    <source>
        <dbReference type="SAM" id="Phobius"/>
    </source>
</evidence>
<evidence type="ECO:0000256" key="2">
    <source>
        <dbReference type="SAM" id="MobiDB-lite"/>
    </source>
</evidence>
<feature type="coiled-coil region" evidence="1">
    <location>
        <begin position="225"/>
        <end position="356"/>
    </location>
</feature>
<feature type="region of interest" description="Disordered" evidence="2">
    <location>
        <begin position="140"/>
        <end position="205"/>
    </location>
</feature>
<feature type="compositionally biased region" description="Basic and acidic residues" evidence="2">
    <location>
        <begin position="1556"/>
        <end position="1565"/>
    </location>
</feature>
<evidence type="ECO:0000256" key="1">
    <source>
        <dbReference type="SAM" id="Coils"/>
    </source>
</evidence>
<feature type="transmembrane region" description="Helical" evidence="3">
    <location>
        <begin position="2696"/>
        <end position="2719"/>
    </location>
</feature>
<feature type="coiled-coil region" evidence="1">
    <location>
        <begin position="989"/>
        <end position="1023"/>
    </location>
</feature>
<gene>
    <name evidence="4" type="primary">Myh7_1</name>
    <name evidence="4" type="ORF">g.32937</name>
</gene>
<sequence>MDVRNWKKVLLHWVTECGFVAANYFSLEQTDIDEFYKNFRLNHNLLQKSETEGNVISFLKEQYSDYSPLLDAENTISSTEYIYAYSLFLHFSCVKCPETNFHDICKRLSVNNQRNIAAFFNELIDCQSINREKLRQAIAGTSLRSNNSPGTSDSHSSSNNSTNTTNNYSSSSFPRLDSPMRSSRYAPGNSSPRVVPPTPKSAMLEERTRELYNLRAQLETERYEKGLLEVQIKQNEEKMKKLNQDHKKLQQTIQDLKNDILTQNTTECSSPKNKDGEQLKRRLCREVAQKETEISKLNEVLGNLREEKNLVQEKLHFAEKQIVVCMDRITELDFKVDELTAELEQKDLAIQCLSENKHELEQFINETRSTGNNSRPDYLDASFSPITDGSSSSPENLARSVVDVQLREKEHENTELRDELYALKNNNKRLAELIRKFTIKHAQEYNIATRIGIMTAKAEEHKDITPGDCLDHLVEYVEQLGGYYKDEKGRVKALQVELQSKQRRNDELSRSMLEFEKEVGALKEQLEGVDNLNMELEQAKKRMQEKIIRCEQELVNINEQKFELVARLDTLANDYDTHKHKCAAQRQEQTAKIKNLENEISDYEKVNASIRKENEDLNDEVASLRKKIETLQQGMLNNTDEIRTLNDRIKNYQDELDAHDKTEKMLKEKYEKILVQHEDTKRDRRETADHLEAMQNKITVKEFEMGKLGVEIIEVRKKNDELETRIDTLLTEFKTEKHNYELAIHTRDERIHKITEERNTLEESMGKLKKENELLQKEFKEAKEELSAALKTFNALNALLCGDKSNTSVNLPKKLSDVLTNNKRLAEEKLELNKKLEQMSRNHNETVSKMEVVEQEMKHLIIAKDEVEANYKTLLEQSDMKLKSAEDQLKIYEEDIGNLKDAFKQVTDEMQNALQSATEDHTVRLMELGVEHERVVNTLKEELAATTEELGVKERNLKALMEESSVVTKKLEESIVRLEEVQNEQLQLGKASTEKLKALEDQMEKVVKENETLLQEIDTFKAEHTKVNGKVLEADSALNELNAQLQQEIDCKGELSVKLQASETRLFETEQKLESILKEKAHTISGLKTAYESQTAVLKRAENQVSTYEKANLKQTQQIATLQQNLQKATEEKERLSKDVASFTSQIQREQEEKSALLASLEQTADQLKLAICEKDQQAKILEKSYDELNNQIRDANELVAKLQTDISAKEAQLQRLQEEQEHERDNWQTKLSEMMRMLAEQSVEQENNDSILEQIITVIANHSNSAAGDGEKPLIDEFIKLPTCEKDTQLGKLRCALNGLLNNNAQLHTQLDQTEQKRQGAVEVLEKANDKLNSQLLNRNAEITELQQQLIAERKQSALAEQLKQELSDLKAVNDKLKAQLVQLEHECSVVKEQYQNTTSTLERLEQEKQELKNELQRANENVTCLIQGSDALRQEKDTLVEQLQELRLQLTQTSVQHSSTESMVKNILQNSTTLERKLDATENELKLLRVQLQTLETKKEELAAENMKLRETQEGYQKRIEKMAVKLGDTQARCSKSEHDNEKLNESLNASKSSAEKLKREKSTLEADKQVLQERLAATERNQQQLLNKVHQLEQTKQTLEAEKKQLEASEADAKAKMTKLEKIRQMNEEKIRKLNYSLETTEASNVRLNHEIGAINSQLNELQHSISADNTAEQLKTALEERDQALERANDYETLANKLQADAEQLQEQNSNINDQLSKISLSLQISQEKCEKLSQQMCDLEMDMCALKEEKAQIENEHLNTCAKLKQYEIQNNNLLSEREEKVVVLEAQLEQIRKELSVKTEEITMLQTERDSLRCGNEEEDEEIEQLRKRLATAEKLVESEQQANTQLRVDNQILQAKYRDSKQRLQEQTEKAEERIKENRLEMEVKLDKMKNKMKTLYTDEVTKMKGKQDREISSLRGDMDVLKAQNEKYEEHIRKLSGQIMKTNDRILEYQKQNAILSTKLNKLQDAAEDAHFKRPSFATNSLPRSLSSAAANAPTSSNLAMEDEEGEIFNNTYLTDLQTGRMSMCRDVCAEELQYRNSLLPPHLKSTYAAQYDHGLAEDELKDGPNSLDDSMSALLSTTSGGGARKKLTGITNYKRPGPPTPSKHGGRLSLGGSSEPPREILREVNDYGGGSSAKTPVRFGFFASKFSMGHSNPKDEPKQLSDDLLKAVQRKNFQAMCLKSPDQICTSTPRKSKTHFDRRSLFKQFMAISSSSMLSLTVEKCPTASTHIENLKPTVPTLSLADVSAISHAPASQTHLKMLEQQRVARKRRSSLLRLKIGRRMKNLPTSSPITTDTPSTGTPKTPLKVRRKSLKPLMEGVEQRHDDADTPTTGTTTSATTATATTTTASSGDAVGRGSGVGGRHRRRSKRDRGPRLSLYTSGGGHRTPSRNKLREQMRKKAHKQRRDNYNRGRAIPVEQRLQGGQQDNDSVRDSEDNHTIRLNATIVLAKKCEHPEEYDIPEYTSNYFSEILSGTQEFIEETSDEDRAIVSPNCHETNISPDYAYDTNLSQLALDEPTKMNQTGVDDSLMETSNNGMQESDTNSDDSDSSNLNTSLPVEQSLQDEPADQPSTLDEIEIFDARSKHFEQLAAETSSAAPFAVTNFAFDVVASPIRRRSMKNRHSITYTLVPKCATKLTLAANLELNSPQVLAVKALGESAQNACGKEAVITLADVLRLWSSIWVRLDQQLQLTITIAVFAPIIALIYLILSLYV</sequence>
<feature type="compositionally biased region" description="Basic residues" evidence="2">
    <location>
        <begin position="2369"/>
        <end position="2379"/>
    </location>
</feature>
<feature type="coiled-coil region" evidence="1">
    <location>
        <begin position="1671"/>
        <end position="1726"/>
    </location>
</feature>
<feature type="compositionally biased region" description="Low complexity" evidence="2">
    <location>
        <begin position="2336"/>
        <end position="2360"/>
    </location>
</feature>
<feature type="compositionally biased region" description="Polar residues" evidence="2">
    <location>
        <begin position="2527"/>
        <end position="2546"/>
    </location>
</feature>
<dbReference type="EMBL" id="GBXI01005398">
    <property type="protein sequence ID" value="JAD08894.1"/>
    <property type="molecule type" value="Transcribed_RNA"/>
</dbReference>
<feature type="coiled-coil region" evidence="1">
    <location>
        <begin position="484"/>
        <end position="669"/>
    </location>
</feature>
<feature type="region of interest" description="Disordered" evidence="2">
    <location>
        <begin position="2527"/>
        <end position="2577"/>
    </location>
</feature>
<feature type="coiled-coil region" evidence="1">
    <location>
        <begin position="936"/>
        <end position="963"/>
    </location>
</feature>
<feature type="region of interest" description="Disordered" evidence="2">
    <location>
        <begin position="2289"/>
        <end position="2442"/>
    </location>
</feature>
<keyword evidence="3" id="KW-0812">Transmembrane</keyword>
<dbReference type="PANTHER" id="PTHR23159">
    <property type="entry name" value="CENTROSOMAL PROTEIN 2"/>
    <property type="match status" value="1"/>
</dbReference>
<accession>A0A0A1XBU1</accession>
<reference evidence="4" key="1">
    <citation type="submission" date="2014-11" db="EMBL/GenBank/DDBJ databases">
        <authorList>
            <person name="Geib S."/>
        </authorList>
    </citation>
    <scope>NUCLEOTIDE SEQUENCE</scope>
</reference>
<organism evidence="4">
    <name type="scientific">Zeugodacus cucurbitae</name>
    <name type="common">Melon fruit fly</name>
    <name type="synonym">Bactrocera cucurbitae</name>
    <dbReference type="NCBI Taxonomy" id="28588"/>
    <lineage>
        <taxon>Eukaryota</taxon>
        <taxon>Metazoa</taxon>
        <taxon>Ecdysozoa</taxon>
        <taxon>Arthropoda</taxon>
        <taxon>Hexapoda</taxon>
        <taxon>Insecta</taxon>
        <taxon>Pterygota</taxon>
        <taxon>Neoptera</taxon>
        <taxon>Endopterygota</taxon>
        <taxon>Diptera</taxon>
        <taxon>Brachycera</taxon>
        <taxon>Muscomorpha</taxon>
        <taxon>Tephritoidea</taxon>
        <taxon>Tephritidae</taxon>
        <taxon>Zeugodacus</taxon>
        <taxon>Zeugodacus</taxon>
    </lineage>
</organism>
<feature type="compositionally biased region" description="Basic and acidic residues" evidence="2">
    <location>
        <begin position="1537"/>
        <end position="1547"/>
    </location>
</feature>
<keyword evidence="1" id="KW-0175">Coiled coil</keyword>
<keyword evidence="3" id="KW-0472">Membrane</keyword>
<feature type="region of interest" description="Disordered" evidence="2">
    <location>
        <begin position="2085"/>
        <end position="2138"/>
    </location>
</feature>
<evidence type="ECO:0000313" key="4">
    <source>
        <dbReference type="EMBL" id="JAD08894.1"/>
    </source>
</evidence>
<keyword evidence="3" id="KW-1133">Transmembrane helix</keyword>
<name>A0A0A1XBU1_ZEUCU</name>
<feature type="region of interest" description="Disordered" evidence="2">
    <location>
        <begin position="1531"/>
        <end position="1565"/>
    </location>
</feature>
<feature type="coiled-coil region" evidence="1">
    <location>
        <begin position="1780"/>
        <end position="1974"/>
    </location>
</feature>
<feature type="coiled-coil region" evidence="1">
    <location>
        <begin position="712"/>
        <end position="909"/>
    </location>
</feature>
<feature type="coiled-coil region" evidence="1">
    <location>
        <begin position="406"/>
        <end position="433"/>
    </location>
</feature>
<feature type="compositionally biased region" description="Low complexity" evidence="2">
    <location>
        <begin position="2294"/>
        <end position="2312"/>
    </location>
</feature>
<dbReference type="SUPFAM" id="SSF57997">
    <property type="entry name" value="Tropomyosin"/>
    <property type="match status" value="2"/>
</dbReference>
<dbReference type="Gene3D" id="1.10.287.1490">
    <property type="match status" value="1"/>
</dbReference>
<feature type="compositionally biased region" description="Low complexity" evidence="2">
    <location>
        <begin position="145"/>
        <end position="172"/>
    </location>
</feature>